<dbReference type="Pfam" id="PF13424">
    <property type="entry name" value="TPR_12"/>
    <property type="match status" value="2"/>
</dbReference>
<feature type="region of interest" description="Disordered" evidence="1">
    <location>
        <begin position="137"/>
        <end position="200"/>
    </location>
</feature>
<dbReference type="InterPro" id="IPR019734">
    <property type="entry name" value="TPR_rpt"/>
</dbReference>
<dbReference type="PANTHER" id="PTHR46082">
    <property type="entry name" value="ATP/GTP-BINDING PROTEIN-RELATED"/>
    <property type="match status" value="1"/>
</dbReference>
<dbReference type="OrthoDB" id="626167at2759"/>
<dbReference type="PANTHER" id="PTHR46082:SF6">
    <property type="entry name" value="AAA+ ATPASE DOMAIN-CONTAINING PROTEIN-RELATED"/>
    <property type="match status" value="1"/>
</dbReference>
<dbReference type="EMBL" id="NKCI01000121">
    <property type="protein sequence ID" value="RSL53565.1"/>
    <property type="molecule type" value="Genomic_DNA"/>
</dbReference>
<feature type="compositionally biased region" description="Basic and acidic residues" evidence="1">
    <location>
        <begin position="146"/>
        <end position="156"/>
    </location>
</feature>
<sequence>MSLQELEELDISKLLNACKALFADYPTPALSSRRQRAVQQPDRFYKLEPYLDELARSNSHDAIYDLVATQLSVLRTNLEFVLSLHNAKLPDRSDISSSPQETQRLEWIRQLKGKPLEAFDGIEAIIDRLEEIRGTIQQQSALNQENKTEDRTERGTTSHASSLHSDNTSSESESTVGEGRSLEQDEPKVPEAINMPEEHNPVTANETNGCCDMALNWNNNPSIPSSTRTPQSRKSRQCNYAEAATLHQKTMQPSSQSSSSEHPESLSNVVKSARELFEQRKYRESEKKYRDVLKLHTEALGASSPCIVSIKGNLANALVRQGKHPEAKTIYQEILDLGTDALDEKHPYRLSCRSNLASILEKKGQYGEAEAVYRDVWKLQRKWLGDYHPDTLASYNKLANALTRLKRFGEAVTIYKKALEMRRELLGAEHSDTIITLGNLANALQNQGHDDEAKEEYKEAMRLGEKVLKGGHPHLQWIVDRHKEALKGG</sequence>
<dbReference type="AlphaFoldDB" id="A0A428PKL2"/>
<organism evidence="2 3">
    <name type="scientific">Fusarium duplospermum</name>
    <dbReference type="NCBI Taxonomy" id="1325734"/>
    <lineage>
        <taxon>Eukaryota</taxon>
        <taxon>Fungi</taxon>
        <taxon>Dikarya</taxon>
        <taxon>Ascomycota</taxon>
        <taxon>Pezizomycotina</taxon>
        <taxon>Sordariomycetes</taxon>
        <taxon>Hypocreomycetidae</taxon>
        <taxon>Hypocreales</taxon>
        <taxon>Nectriaceae</taxon>
        <taxon>Fusarium</taxon>
        <taxon>Fusarium solani species complex</taxon>
    </lineage>
</organism>
<dbReference type="InterPro" id="IPR053137">
    <property type="entry name" value="NLR-like"/>
</dbReference>
<feature type="compositionally biased region" description="Basic and acidic residues" evidence="1">
    <location>
        <begin position="180"/>
        <end position="189"/>
    </location>
</feature>
<gene>
    <name evidence="2" type="ORF">CEP54_010304</name>
</gene>
<feature type="region of interest" description="Disordered" evidence="1">
    <location>
        <begin position="217"/>
        <end position="236"/>
    </location>
</feature>
<dbReference type="STRING" id="1325734.A0A428PKL2"/>
<protein>
    <submittedName>
        <fullName evidence="2">Uncharacterized protein</fullName>
    </submittedName>
</protein>
<proteinExistence type="predicted"/>
<reference evidence="2 3" key="1">
    <citation type="submission" date="2017-06" db="EMBL/GenBank/DDBJ databases">
        <title>Comparative genomic analysis of Ambrosia Fusariam Clade fungi.</title>
        <authorList>
            <person name="Stajich J.E."/>
            <person name="Carrillo J."/>
            <person name="Kijimoto T."/>
            <person name="Eskalen A."/>
            <person name="O'Donnell K."/>
            <person name="Kasson M."/>
        </authorList>
    </citation>
    <scope>NUCLEOTIDE SEQUENCE [LARGE SCALE GENOMIC DNA]</scope>
    <source>
        <strain evidence="2 3">NRRL62584</strain>
    </source>
</reference>
<evidence type="ECO:0000256" key="1">
    <source>
        <dbReference type="SAM" id="MobiDB-lite"/>
    </source>
</evidence>
<accession>A0A428PKL2</accession>
<dbReference type="InterPro" id="IPR011990">
    <property type="entry name" value="TPR-like_helical_dom_sf"/>
</dbReference>
<evidence type="ECO:0000313" key="2">
    <source>
        <dbReference type="EMBL" id="RSL53565.1"/>
    </source>
</evidence>
<feature type="compositionally biased region" description="Polar residues" evidence="1">
    <location>
        <begin position="217"/>
        <end position="230"/>
    </location>
</feature>
<dbReference type="SMART" id="SM00028">
    <property type="entry name" value="TPR"/>
    <property type="match status" value="4"/>
</dbReference>
<feature type="region of interest" description="Disordered" evidence="1">
    <location>
        <begin position="246"/>
        <end position="268"/>
    </location>
</feature>
<name>A0A428PKL2_9HYPO</name>
<dbReference type="Gene3D" id="1.25.40.10">
    <property type="entry name" value="Tetratricopeptide repeat domain"/>
    <property type="match status" value="2"/>
</dbReference>
<dbReference type="Proteomes" id="UP000288168">
    <property type="component" value="Unassembled WGS sequence"/>
</dbReference>
<dbReference type="SUPFAM" id="SSF48452">
    <property type="entry name" value="TPR-like"/>
    <property type="match status" value="2"/>
</dbReference>
<comment type="caution">
    <text evidence="2">The sequence shown here is derived from an EMBL/GenBank/DDBJ whole genome shotgun (WGS) entry which is preliminary data.</text>
</comment>
<feature type="compositionally biased region" description="Polar residues" evidence="1">
    <location>
        <begin position="157"/>
        <end position="167"/>
    </location>
</feature>
<keyword evidence="3" id="KW-1185">Reference proteome</keyword>
<evidence type="ECO:0000313" key="3">
    <source>
        <dbReference type="Proteomes" id="UP000288168"/>
    </source>
</evidence>